<dbReference type="InterPro" id="IPR047194">
    <property type="entry name" value="CwlT-like_lysozyme"/>
</dbReference>
<comment type="caution">
    <text evidence="5">The sequence shown here is derived from an EMBL/GenBank/DDBJ whole genome shotgun (WGS) entry which is preliminary data.</text>
</comment>
<dbReference type="RefSeq" id="WP_272471386.1">
    <property type="nucleotide sequence ID" value="NZ_JAMWMK010000012.1"/>
</dbReference>
<dbReference type="SUPFAM" id="SSF51261">
    <property type="entry name" value="Duplicated hybrid motif"/>
    <property type="match status" value="1"/>
</dbReference>
<gene>
    <name evidence="5" type="ORF">M3X98_08340</name>
</gene>
<dbReference type="CDD" id="cd12797">
    <property type="entry name" value="M23_peptidase"/>
    <property type="match status" value="1"/>
</dbReference>
<dbReference type="InterPro" id="IPR023346">
    <property type="entry name" value="Lysozyme-like_dom_sf"/>
</dbReference>
<dbReference type="PANTHER" id="PTHR21666">
    <property type="entry name" value="PEPTIDASE-RELATED"/>
    <property type="match status" value="1"/>
</dbReference>
<dbReference type="GO" id="GO:0009986">
    <property type="term" value="C:cell surface"/>
    <property type="evidence" value="ECO:0007669"/>
    <property type="project" value="UniProtKB-SubCell"/>
</dbReference>
<dbReference type="GO" id="GO:0004222">
    <property type="term" value="F:metalloendopeptidase activity"/>
    <property type="evidence" value="ECO:0007669"/>
    <property type="project" value="TreeGrafter"/>
</dbReference>
<name>A0A9X3XSD8_ENTFC</name>
<evidence type="ECO:0000259" key="3">
    <source>
        <dbReference type="Pfam" id="PF01551"/>
    </source>
</evidence>
<dbReference type="InterPro" id="IPR016047">
    <property type="entry name" value="M23ase_b-sheet_dom"/>
</dbReference>
<proteinExistence type="predicted"/>
<dbReference type="Proteomes" id="UP001141166">
    <property type="component" value="Unassembled WGS sequence"/>
</dbReference>
<dbReference type="EMBL" id="JAMWMK010000012">
    <property type="protein sequence ID" value="MDC4248064.1"/>
    <property type="molecule type" value="Genomic_DNA"/>
</dbReference>
<evidence type="ECO:0000313" key="5">
    <source>
        <dbReference type="EMBL" id="MDC4248064.1"/>
    </source>
</evidence>
<sequence>MVMRTWKWKLFFLVFLGFLGIGITISSIDYIQRSIMFFLASSETEHPSERSTNANLSAEVLALKSIVEKYAKINGIPDEVPFLLAIMMVESEGKGLDPMQSSESAGLGPNAFTSPEQSIKQGVAHYKACLEAAKNLHVTDKKAVLQSYNYGTGFLYWLSKNNKSYSFDEGAAFASQQAGGQKVIYTNAIANSRGNWRYAYGNMFYADLVYQYIENTESNRTEGGSSSYILPVDQPVVSSPFGWRGSPITGNGEFHRGLDFANPLGSSIKAIASGTVIRSEYHYSWGNHIVIQHDDGKVSLYAHQSVLIAKAGQKVKQGEVIGKIGSTGDSTGPHLHLEIAKSNDLSQGNLIDPKGVLGIK</sequence>
<dbReference type="SUPFAM" id="SSF53955">
    <property type="entry name" value="Lysozyme-like"/>
    <property type="match status" value="1"/>
</dbReference>
<organism evidence="5 6">
    <name type="scientific">Enterococcus faecium</name>
    <name type="common">Streptococcus faecium</name>
    <dbReference type="NCBI Taxonomy" id="1352"/>
    <lineage>
        <taxon>Bacteria</taxon>
        <taxon>Bacillati</taxon>
        <taxon>Bacillota</taxon>
        <taxon>Bacilli</taxon>
        <taxon>Lactobacillales</taxon>
        <taxon>Enterococcaceae</taxon>
        <taxon>Enterococcus</taxon>
    </lineage>
</organism>
<keyword evidence="2" id="KW-0732">Signal</keyword>
<dbReference type="CDD" id="cd16891">
    <property type="entry name" value="CwlT-like"/>
    <property type="match status" value="1"/>
</dbReference>
<dbReference type="InterPro" id="IPR011055">
    <property type="entry name" value="Dup_hybrid_motif"/>
</dbReference>
<reference evidence="5" key="1">
    <citation type="submission" date="2022-05" db="EMBL/GenBank/DDBJ databases">
        <title>Draft genome sequences of Clostridium perfringens strains isolated from Peru.</title>
        <authorList>
            <person name="Hurtado R."/>
            <person name="Lima L."/>
            <person name="Sousa T."/>
            <person name="Jaiswal A.K."/>
            <person name="Tiwari S."/>
            <person name="Maturrano L."/>
            <person name="Brenig B."/>
            <person name="Azevedo V."/>
        </authorList>
    </citation>
    <scope>NUCLEOTIDE SEQUENCE</scope>
    <source>
        <strain evidence="5">CP4</strain>
    </source>
</reference>
<dbReference type="PANTHER" id="PTHR21666:SF289">
    <property type="entry name" value="L-ALA--D-GLU ENDOPEPTIDASE"/>
    <property type="match status" value="1"/>
</dbReference>
<comment type="subcellular location">
    <subcellularLocation>
        <location evidence="1">Cell surface</location>
    </subcellularLocation>
</comment>
<dbReference type="Gene3D" id="2.70.70.10">
    <property type="entry name" value="Glucose Permease (Domain IIA)"/>
    <property type="match status" value="1"/>
</dbReference>
<feature type="domain" description="CwlT-like lysozyme" evidence="4">
    <location>
        <begin position="58"/>
        <end position="212"/>
    </location>
</feature>
<protein>
    <submittedName>
        <fullName evidence="5">Lysozyme family protein</fullName>
    </submittedName>
</protein>
<dbReference type="Pfam" id="PF13702">
    <property type="entry name" value="Lysozyme_like"/>
    <property type="match status" value="1"/>
</dbReference>
<feature type="domain" description="M23ase beta-sheet core" evidence="3">
    <location>
        <begin position="254"/>
        <end position="343"/>
    </location>
</feature>
<evidence type="ECO:0000256" key="2">
    <source>
        <dbReference type="ARBA" id="ARBA00022729"/>
    </source>
</evidence>
<accession>A0A9X3XSD8</accession>
<evidence type="ECO:0000313" key="6">
    <source>
        <dbReference type="Proteomes" id="UP001141166"/>
    </source>
</evidence>
<evidence type="ECO:0000259" key="4">
    <source>
        <dbReference type="Pfam" id="PF13702"/>
    </source>
</evidence>
<dbReference type="InterPro" id="IPR050570">
    <property type="entry name" value="Cell_wall_metabolism_enzyme"/>
</dbReference>
<dbReference type="Gene3D" id="1.10.530.10">
    <property type="match status" value="1"/>
</dbReference>
<evidence type="ECO:0000256" key="1">
    <source>
        <dbReference type="ARBA" id="ARBA00004241"/>
    </source>
</evidence>
<dbReference type="Pfam" id="PF01551">
    <property type="entry name" value="Peptidase_M23"/>
    <property type="match status" value="1"/>
</dbReference>
<dbReference type="AlphaFoldDB" id="A0A9X3XSD8"/>